<sequence>MSRPPSLCESDNHASILRMTVKAEPEDSPSRCSSPPRTATCVLVPQIVVTPESGIVDEGTVTIWVAVQLSARVSGAVVPKPGLDVVKNERSSLDALRYGFLYDVSVELLPAGESTIVEVLDDKACLKVLHPDSRVLFVAHIRLGPLAHHRPRTHVRQNSDDLIEDLEHELGGTVTEYLRVCVTYRHSEFPQKRKQTTERRSCTPFDDGVSNVQTTIRTTLTASIRRHNSASPWSPPPFTPRPNPLFEAIASHWGVDNAHAVMQRVVRSRFVLPDTPPLAKCRRDGSHTSELEASLPAAKNWRRKQSHKEEPTLQTESGPGRSTPPPPTRVAPPIPKRQASLCCMAAPSLALQDHDTLRYGETQSLEDCSAEQHQLDLEQGTEEVIAVTSPTETVRRKIYQRHPSNYSSSSSSSSSRRRRRRRRAVSFFRSSFPSSSCSSRSSSSSSSGPPPSSPQLPPRLAPVVDVGNAGEGSISNSRARAKQEAEKHRGVGGKWSIRNDAALVAFTPIVVDARLGELSRTRRLDVGGAGSGTEGDSAKTRKHKEKGLGWTGWW</sequence>
<evidence type="ECO:0000256" key="1">
    <source>
        <dbReference type="SAM" id="MobiDB-lite"/>
    </source>
</evidence>
<feature type="compositionally biased region" description="Low complexity" evidence="1">
    <location>
        <begin position="401"/>
        <end position="414"/>
    </location>
</feature>
<dbReference type="Proteomes" id="UP001303647">
    <property type="component" value="Unassembled WGS sequence"/>
</dbReference>
<feature type="compositionally biased region" description="Basic and acidic residues" evidence="1">
    <location>
        <begin position="281"/>
        <end position="290"/>
    </location>
</feature>
<name>A0AAN7HUQ0_9PEZI</name>
<evidence type="ECO:0000313" key="2">
    <source>
        <dbReference type="EMBL" id="KAK4251524.1"/>
    </source>
</evidence>
<feature type="compositionally biased region" description="Low complexity" evidence="1">
    <location>
        <begin position="425"/>
        <end position="447"/>
    </location>
</feature>
<feature type="compositionally biased region" description="Pro residues" evidence="1">
    <location>
        <begin position="322"/>
        <end position="334"/>
    </location>
</feature>
<protein>
    <submittedName>
        <fullName evidence="2">Uncharacterized protein</fullName>
    </submittedName>
</protein>
<proteinExistence type="predicted"/>
<keyword evidence="3" id="KW-1185">Reference proteome</keyword>
<feature type="region of interest" description="Disordered" evidence="1">
    <location>
        <begin position="370"/>
        <end position="489"/>
    </location>
</feature>
<gene>
    <name evidence="2" type="ORF">C7999DRAFT_27941</name>
</gene>
<dbReference type="AlphaFoldDB" id="A0AAN7HUQ0"/>
<organism evidence="2 3">
    <name type="scientific">Corynascus novoguineensis</name>
    <dbReference type="NCBI Taxonomy" id="1126955"/>
    <lineage>
        <taxon>Eukaryota</taxon>
        <taxon>Fungi</taxon>
        <taxon>Dikarya</taxon>
        <taxon>Ascomycota</taxon>
        <taxon>Pezizomycotina</taxon>
        <taxon>Sordariomycetes</taxon>
        <taxon>Sordariomycetidae</taxon>
        <taxon>Sordariales</taxon>
        <taxon>Chaetomiaceae</taxon>
        <taxon>Corynascus</taxon>
    </lineage>
</organism>
<reference evidence="2" key="2">
    <citation type="submission" date="2023-05" db="EMBL/GenBank/DDBJ databases">
        <authorList>
            <consortium name="Lawrence Berkeley National Laboratory"/>
            <person name="Steindorff A."/>
            <person name="Hensen N."/>
            <person name="Bonometti L."/>
            <person name="Westerberg I."/>
            <person name="Brannstrom I.O."/>
            <person name="Guillou S."/>
            <person name="Cros-Aarteil S."/>
            <person name="Calhoun S."/>
            <person name="Haridas S."/>
            <person name="Kuo A."/>
            <person name="Mondo S."/>
            <person name="Pangilinan J."/>
            <person name="Riley R."/>
            <person name="Labutti K."/>
            <person name="Andreopoulos B."/>
            <person name="Lipzen A."/>
            <person name="Chen C."/>
            <person name="Yanf M."/>
            <person name="Daum C."/>
            <person name="Ng V."/>
            <person name="Clum A."/>
            <person name="Ohm R."/>
            <person name="Martin F."/>
            <person name="Silar P."/>
            <person name="Natvig D."/>
            <person name="Lalanne C."/>
            <person name="Gautier V."/>
            <person name="Ament-Velasquez S.L."/>
            <person name="Kruys A."/>
            <person name="Hutchinson M.I."/>
            <person name="Powell A.J."/>
            <person name="Barry K."/>
            <person name="Miller A.N."/>
            <person name="Grigoriev I.V."/>
            <person name="Debuchy R."/>
            <person name="Gladieux P."/>
            <person name="Thoren M.H."/>
            <person name="Johannesson H."/>
        </authorList>
    </citation>
    <scope>NUCLEOTIDE SEQUENCE</scope>
    <source>
        <strain evidence="2">CBS 359.72</strain>
    </source>
</reference>
<accession>A0AAN7HUQ0</accession>
<dbReference type="EMBL" id="MU857605">
    <property type="protein sequence ID" value="KAK4251524.1"/>
    <property type="molecule type" value="Genomic_DNA"/>
</dbReference>
<evidence type="ECO:0000313" key="3">
    <source>
        <dbReference type="Proteomes" id="UP001303647"/>
    </source>
</evidence>
<feature type="compositionally biased region" description="Basic residues" evidence="1">
    <location>
        <begin position="415"/>
        <end position="424"/>
    </location>
</feature>
<comment type="caution">
    <text evidence="2">The sequence shown here is derived from an EMBL/GenBank/DDBJ whole genome shotgun (WGS) entry which is preliminary data.</text>
</comment>
<feature type="region of interest" description="Disordered" evidence="1">
    <location>
        <begin position="275"/>
        <end position="334"/>
    </location>
</feature>
<feature type="region of interest" description="Disordered" evidence="1">
    <location>
        <begin position="526"/>
        <end position="554"/>
    </location>
</feature>
<feature type="compositionally biased region" description="Pro residues" evidence="1">
    <location>
        <begin position="448"/>
        <end position="460"/>
    </location>
</feature>
<reference evidence="2" key="1">
    <citation type="journal article" date="2023" name="Mol. Phylogenet. Evol.">
        <title>Genome-scale phylogeny and comparative genomics of the fungal order Sordariales.</title>
        <authorList>
            <person name="Hensen N."/>
            <person name="Bonometti L."/>
            <person name="Westerberg I."/>
            <person name="Brannstrom I.O."/>
            <person name="Guillou S."/>
            <person name="Cros-Aarteil S."/>
            <person name="Calhoun S."/>
            <person name="Haridas S."/>
            <person name="Kuo A."/>
            <person name="Mondo S."/>
            <person name="Pangilinan J."/>
            <person name="Riley R."/>
            <person name="LaButti K."/>
            <person name="Andreopoulos B."/>
            <person name="Lipzen A."/>
            <person name="Chen C."/>
            <person name="Yan M."/>
            <person name="Daum C."/>
            <person name="Ng V."/>
            <person name="Clum A."/>
            <person name="Steindorff A."/>
            <person name="Ohm R.A."/>
            <person name="Martin F."/>
            <person name="Silar P."/>
            <person name="Natvig D.O."/>
            <person name="Lalanne C."/>
            <person name="Gautier V."/>
            <person name="Ament-Velasquez S.L."/>
            <person name="Kruys A."/>
            <person name="Hutchinson M.I."/>
            <person name="Powell A.J."/>
            <person name="Barry K."/>
            <person name="Miller A.N."/>
            <person name="Grigoriev I.V."/>
            <person name="Debuchy R."/>
            <person name="Gladieux P."/>
            <person name="Hiltunen Thoren M."/>
            <person name="Johannesson H."/>
        </authorList>
    </citation>
    <scope>NUCLEOTIDE SEQUENCE</scope>
    <source>
        <strain evidence="2">CBS 359.72</strain>
    </source>
</reference>